<dbReference type="Proteomes" id="UP000261905">
    <property type="component" value="Unassembled WGS sequence"/>
</dbReference>
<evidence type="ECO:0000259" key="5">
    <source>
        <dbReference type="PROSITE" id="PS01124"/>
    </source>
</evidence>
<dbReference type="PANTHER" id="PTHR43280">
    <property type="entry name" value="ARAC-FAMILY TRANSCRIPTIONAL REGULATOR"/>
    <property type="match status" value="1"/>
</dbReference>
<feature type="domain" description="Response regulatory" evidence="6">
    <location>
        <begin position="3"/>
        <end position="119"/>
    </location>
</feature>
<dbReference type="SMART" id="SM00448">
    <property type="entry name" value="REC"/>
    <property type="match status" value="1"/>
</dbReference>
<evidence type="ECO:0000256" key="4">
    <source>
        <dbReference type="PROSITE-ProRule" id="PRU00169"/>
    </source>
</evidence>
<gene>
    <name evidence="7" type="ORF">DX130_15570</name>
</gene>
<evidence type="ECO:0000256" key="2">
    <source>
        <dbReference type="ARBA" id="ARBA00023125"/>
    </source>
</evidence>
<protein>
    <submittedName>
        <fullName evidence="7">Response regulator</fullName>
    </submittedName>
</protein>
<proteinExistence type="predicted"/>
<dbReference type="SUPFAM" id="SSF52172">
    <property type="entry name" value="CheY-like"/>
    <property type="match status" value="1"/>
</dbReference>
<dbReference type="PROSITE" id="PS01124">
    <property type="entry name" value="HTH_ARAC_FAMILY_2"/>
    <property type="match status" value="1"/>
</dbReference>
<dbReference type="AlphaFoldDB" id="A0A371PGI4"/>
<keyword evidence="3" id="KW-0804">Transcription</keyword>
<organism evidence="7 8">
    <name type="scientific">Paenibacillus paeoniae</name>
    <dbReference type="NCBI Taxonomy" id="2292705"/>
    <lineage>
        <taxon>Bacteria</taxon>
        <taxon>Bacillati</taxon>
        <taxon>Bacillota</taxon>
        <taxon>Bacilli</taxon>
        <taxon>Bacillales</taxon>
        <taxon>Paenibacillaceae</taxon>
        <taxon>Paenibacillus</taxon>
    </lineage>
</organism>
<keyword evidence="2" id="KW-0238">DNA-binding</keyword>
<dbReference type="GO" id="GO:0043565">
    <property type="term" value="F:sequence-specific DNA binding"/>
    <property type="evidence" value="ECO:0007669"/>
    <property type="project" value="InterPro"/>
</dbReference>
<dbReference type="PROSITE" id="PS00041">
    <property type="entry name" value="HTH_ARAC_FAMILY_1"/>
    <property type="match status" value="1"/>
</dbReference>
<dbReference type="InterPro" id="IPR011006">
    <property type="entry name" value="CheY-like_superfamily"/>
</dbReference>
<keyword evidence="4" id="KW-0597">Phosphoprotein</keyword>
<dbReference type="Gene3D" id="1.10.10.60">
    <property type="entry name" value="Homeodomain-like"/>
    <property type="match status" value="2"/>
</dbReference>
<evidence type="ECO:0000256" key="1">
    <source>
        <dbReference type="ARBA" id="ARBA00023015"/>
    </source>
</evidence>
<evidence type="ECO:0000259" key="6">
    <source>
        <dbReference type="PROSITE" id="PS50110"/>
    </source>
</evidence>
<dbReference type="InterPro" id="IPR018062">
    <property type="entry name" value="HTH_AraC-typ_CS"/>
</dbReference>
<dbReference type="InterPro" id="IPR018060">
    <property type="entry name" value="HTH_AraC"/>
</dbReference>
<evidence type="ECO:0000256" key="3">
    <source>
        <dbReference type="ARBA" id="ARBA00023163"/>
    </source>
</evidence>
<dbReference type="Pfam" id="PF00072">
    <property type="entry name" value="Response_reg"/>
    <property type="match status" value="1"/>
</dbReference>
<dbReference type="RefSeq" id="WP_116046872.1">
    <property type="nucleotide sequence ID" value="NZ_QUBQ01000002.1"/>
</dbReference>
<dbReference type="CDD" id="cd17536">
    <property type="entry name" value="REC_YesN-like"/>
    <property type="match status" value="1"/>
</dbReference>
<dbReference type="InterPro" id="IPR009057">
    <property type="entry name" value="Homeodomain-like_sf"/>
</dbReference>
<feature type="modified residue" description="4-aspartylphosphate" evidence="4">
    <location>
        <position position="55"/>
    </location>
</feature>
<dbReference type="PANTHER" id="PTHR43280:SF2">
    <property type="entry name" value="HTH-TYPE TRANSCRIPTIONAL REGULATOR EXSA"/>
    <property type="match status" value="1"/>
</dbReference>
<dbReference type="OrthoDB" id="1699at2"/>
<dbReference type="SMART" id="SM00342">
    <property type="entry name" value="HTH_ARAC"/>
    <property type="match status" value="1"/>
</dbReference>
<dbReference type="SUPFAM" id="SSF46689">
    <property type="entry name" value="Homeodomain-like"/>
    <property type="match status" value="2"/>
</dbReference>
<feature type="domain" description="HTH araC/xylS-type" evidence="5">
    <location>
        <begin position="159"/>
        <end position="257"/>
    </location>
</feature>
<dbReference type="GO" id="GO:0000160">
    <property type="term" value="P:phosphorelay signal transduction system"/>
    <property type="evidence" value="ECO:0007669"/>
    <property type="project" value="InterPro"/>
</dbReference>
<dbReference type="EMBL" id="QUBQ01000002">
    <property type="protein sequence ID" value="REK75052.1"/>
    <property type="molecule type" value="Genomic_DNA"/>
</dbReference>
<evidence type="ECO:0000313" key="7">
    <source>
        <dbReference type="EMBL" id="REK75052.1"/>
    </source>
</evidence>
<evidence type="ECO:0000313" key="8">
    <source>
        <dbReference type="Proteomes" id="UP000261905"/>
    </source>
</evidence>
<keyword evidence="8" id="KW-1185">Reference proteome</keyword>
<dbReference type="Pfam" id="PF12833">
    <property type="entry name" value="HTH_18"/>
    <property type="match status" value="1"/>
</dbReference>
<comment type="caution">
    <text evidence="7">The sequence shown here is derived from an EMBL/GenBank/DDBJ whole genome shotgun (WGS) entry which is preliminary data.</text>
</comment>
<dbReference type="GO" id="GO:0003700">
    <property type="term" value="F:DNA-binding transcription factor activity"/>
    <property type="evidence" value="ECO:0007669"/>
    <property type="project" value="InterPro"/>
</dbReference>
<dbReference type="PROSITE" id="PS50110">
    <property type="entry name" value="RESPONSE_REGULATORY"/>
    <property type="match status" value="1"/>
</dbReference>
<reference evidence="7 8" key="1">
    <citation type="submission" date="2018-08" db="EMBL/GenBank/DDBJ databases">
        <title>Paenibacillus sp. M4BSY-1, whole genome shotgun sequence.</title>
        <authorList>
            <person name="Tuo L."/>
        </authorList>
    </citation>
    <scope>NUCLEOTIDE SEQUENCE [LARGE SCALE GENOMIC DNA]</scope>
    <source>
        <strain evidence="7 8">M4BSY-1</strain>
    </source>
</reference>
<sequence>MFKVLLVEDEEMIRKGLRFTFDWVGAGCVVVGEAENGEEGLRQIAALRPDIVIVDVNMPLMDGIAMIEQSVEGASCSYIILSGYDEFRLAKAAIRLGVTEYLLKPLEQEQLLAALERAKSQVELKRQYAAMITSGAGSGEAQQASVVKLPGKSSSRYVSKMIQYVQEHYAEKISIKDLVEKLEVSATYLNQKFKSETTYTFNDFLNRYRIQKAMEMLQRSNEKVYAIAADVGFKDYKYFIAIFKKYAGCTPSYYQETYGHGAKEDNDVNG</sequence>
<accession>A0A371PGI4</accession>
<dbReference type="InterPro" id="IPR001789">
    <property type="entry name" value="Sig_transdc_resp-reg_receiver"/>
</dbReference>
<keyword evidence="1" id="KW-0805">Transcription regulation</keyword>
<name>A0A371PGI4_9BACL</name>
<dbReference type="Gene3D" id="3.40.50.2300">
    <property type="match status" value="1"/>
</dbReference>